<accession>A0A1R0GZ13</accession>
<dbReference type="EMBL" id="LSSL01001864">
    <property type="protein sequence ID" value="OLY82141.1"/>
    <property type="molecule type" value="Genomic_DNA"/>
</dbReference>
<feature type="region of interest" description="Disordered" evidence="1">
    <location>
        <begin position="568"/>
        <end position="588"/>
    </location>
</feature>
<gene>
    <name evidence="2" type="ORF">AYI68_g3742</name>
</gene>
<evidence type="ECO:0000313" key="2">
    <source>
        <dbReference type="EMBL" id="OLY82141.1"/>
    </source>
</evidence>
<sequence>MPKYLQCLVSRFQPQSPPLQPLKMFASQGLKHIEKYDESKSTAASSIFPDDDIDTHFSNIDYETYKRLYSSLLFPTDKLNSLSTDSLSLQNYHLAEDKADPEKENPEDTIKSLIYFKQLLNLPVNLLVQEPALIRSEIERSNDALLNILYNAPSSLQNSISNYTDAKDLSKSAALDKRSAGSLYTSSFENDCDKDKIFLEISDSYDTIISSCKDIDFKVSEIDQKIENISKLSSKATRLISDIDKSRELSNNLNSYQDTILQLIELPKLFRQYVNSNRYIEAIEIFENIINFANEFQNIHSIPKTMPLRELFSTSVGSKNYLYSYKPLNINTLLVPNVSIRSQNLSIIGSNASNNSTPNLVVSVLVDNVVSKAYNEFYLLVIQVISELSSAIASLHKPSRHSFMNSPSNTPTSAPKKIPAGKTTISGFLVESEIGVSKAAQRLSSIADSISVLRQMNIFPEKNEIEMLYCQIQWDVFLSICNSFGLNSGVLEALSFKKKYSEFLDKVGNNPEHNNAFNRMSFSSPYLKRSVSSGSFMEYYRKYSKNSPKMGDRDISIKQFNADRFDTPKKLSSSKTLDKSAEYSSSPVPQTPIPLFGGPGSNSLGDLTNFSQSFVDWLVDLSTQHGYIFSYYNQSLSGSESSNSFGKKIKSRILDSLVARTCEIMIVVAKTSLVCFGGNSGVIGDDSKAVLRAIDQFGWQSEKLSTHGYDFIGSKVMPDLIELAISIVCINIRAASSDVSKELEAANSQYIAEFVEISGDKDIKPGDNNKSRDQDDFASYNKRVGDYIGKSWWIRFKSLSKTKLPNTNSDTDIAEKKDEKWKAVLSGHRVSGVDILQYPVIAALYHSFRRITLSITSLLKTDVIQASDEDAELLASFANVEKSAGVSLKQIEILNVLTCCFECDLLQISNEIRICFDNLKDLDGTLLKNKENQNKEQASTEDPHSVSSQLKKAMFIISEFAV</sequence>
<protein>
    <recommendedName>
        <fullName evidence="4">Component of oligomeric Golgi complex 8</fullName>
    </recommendedName>
</protein>
<comment type="caution">
    <text evidence="2">The sequence shown here is derived from an EMBL/GenBank/DDBJ whole genome shotgun (WGS) entry which is preliminary data.</text>
</comment>
<proteinExistence type="predicted"/>
<feature type="non-terminal residue" evidence="2">
    <location>
        <position position="962"/>
    </location>
</feature>
<evidence type="ECO:0000313" key="3">
    <source>
        <dbReference type="Proteomes" id="UP000187455"/>
    </source>
</evidence>
<keyword evidence="3" id="KW-1185">Reference proteome</keyword>
<dbReference type="Proteomes" id="UP000187455">
    <property type="component" value="Unassembled WGS sequence"/>
</dbReference>
<organism evidence="2 3">
    <name type="scientific">Smittium mucronatum</name>
    <dbReference type="NCBI Taxonomy" id="133383"/>
    <lineage>
        <taxon>Eukaryota</taxon>
        <taxon>Fungi</taxon>
        <taxon>Fungi incertae sedis</taxon>
        <taxon>Zoopagomycota</taxon>
        <taxon>Kickxellomycotina</taxon>
        <taxon>Harpellomycetes</taxon>
        <taxon>Harpellales</taxon>
        <taxon>Legeriomycetaceae</taxon>
        <taxon>Smittium</taxon>
    </lineage>
</organism>
<evidence type="ECO:0000256" key="1">
    <source>
        <dbReference type="SAM" id="MobiDB-lite"/>
    </source>
</evidence>
<dbReference type="OrthoDB" id="5568655at2759"/>
<name>A0A1R0GZ13_9FUNG</name>
<reference evidence="2 3" key="1">
    <citation type="journal article" date="2016" name="Mol. Biol. Evol.">
        <title>Genome-Wide Survey of Gut Fungi (Harpellales) Reveals the First Horizontally Transferred Ubiquitin Gene from a Mosquito Host.</title>
        <authorList>
            <person name="Wang Y."/>
            <person name="White M.M."/>
            <person name="Kvist S."/>
            <person name="Moncalvo J.M."/>
        </authorList>
    </citation>
    <scope>NUCLEOTIDE SEQUENCE [LARGE SCALE GENOMIC DNA]</scope>
    <source>
        <strain evidence="2 3">ALG-7-W6</strain>
    </source>
</reference>
<evidence type="ECO:0008006" key="4">
    <source>
        <dbReference type="Google" id="ProtNLM"/>
    </source>
</evidence>
<dbReference type="AlphaFoldDB" id="A0A1R0GZ13"/>